<dbReference type="Gene3D" id="1.10.238.10">
    <property type="entry name" value="EF-hand"/>
    <property type="match status" value="1"/>
</dbReference>
<reference evidence="3 4" key="2">
    <citation type="journal article" date="2007" name="PLoS Biol.">
        <title>Principles of genome evolution in the Drosophila melanogaster species group.</title>
        <authorList>
            <person name="Ranz J.M."/>
            <person name="Maurin D."/>
            <person name="Chan Y.S."/>
            <person name="von Grotthuss M."/>
            <person name="Hillier L.W."/>
            <person name="Roote J."/>
            <person name="Ashburner M."/>
            <person name="Bergman C.M."/>
        </authorList>
    </citation>
    <scope>NUCLEOTIDE SEQUENCE [LARGE SCALE GENOMIC DNA]</scope>
    <source>
        <strain evidence="4">Tai18E2 / Tucson 14021-0261.01</strain>
    </source>
</reference>
<evidence type="ECO:0000259" key="2">
    <source>
        <dbReference type="PROSITE" id="PS50222"/>
    </source>
</evidence>
<gene>
    <name evidence="3" type="primary">Dyak\GE15137</name>
    <name evidence="3" type="synonym">dyak_GLEANR_1645</name>
    <name evidence="3" type="synonym">GE15137</name>
    <name evidence="3" type="ORF">Dyak_GE15137</name>
</gene>
<dbReference type="eggNOG" id="KOG0030">
    <property type="taxonomic scope" value="Eukaryota"/>
</dbReference>
<sequence length="198" mass="22200">MFRKANQLHPPPSIRTSSTTPDCNQQWRSDMTAPPPAPAPAPNPKPEKSRILEMHAVFLGHDTRGDNKISIRHLGDCLRAMGANPSEAMVSKHVRLFEASTMQRICFDEVMAIYCSFGKHGGMSSPTEKQIEEQQFISSLRLFDTDNSGWMPAIRLRRILTTTGESMSSSEVDELLKGRINEQGLVDYKQLIHDIIHG</sequence>
<feature type="domain" description="EF-hand" evidence="2">
    <location>
        <begin position="49"/>
        <end position="84"/>
    </location>
</feature>
<accession>B4NWM6</accession>
<dbReference type="EMBL" id="CM000157">
    <property type="protein sequence ID" value="EDW87368.1"/>
    <property type="molecule type" value="Genomic_DNA"/>
</dbReference>
<proteinExistence type="predicted"/>
<dbReference type="PANTHER" id="PTHR23048:SF49">
    <property type="entry name" value="FI08416P-RELATED"/>
    <property type="match status" value="1"/>
</dbReference>
<dbReference type="GO" id="GO:0016460">
    <property type="term" value="C:myosin II complex"/>
    <property type="evidence" value="ECO:0007669"/>
    <property type="project" value="TreeGrafter"/>
</dbReference>
<feature type="compositionally biased region" description="Pro residues" evidence="1">
    <location>
        <begin position="33"/>
        <end position="44"/>
    </location>
</feature>
<dbReference type="InterPro" id="IPR050230">
    <property type="entry name" value="CALM/Myosin/TropC-like"/>
</dbReference>
<dbReference type="PhylomeDB" id="B4NWM6"/>
<keyword evidence="4" id="KW-1185">Reference proteome</keyword>
<dbReference type="AlphaFoldDB" id="B4NWM6"/>
<dbReference type="InterPro" id="IPR002048">
    <property type="entry name" value="EF_hand_dom"/>
</dbReference>
<evidence type="ECO:0000313" key="3">
    <source>
        <dbReference type="EMBL" id="EDW87368.1"/>
    </source>
</evidence>
<evidence type="ECO:0000256" key="1">
    <source>
        <dbReference type="SAM" id="MobiDB-lite"/>
    </source>
</evidence>
<dbReference type="InterPro" id="IPR011992">
    <property type="entry name" value="EF-hand-dom_pair"/>
</dbReference>
<dbReference type="PROSITE" id="PS50222">
    <property type="entry name" value="EF_HAND_2"/>
    <property type="match status" value="1"/>
</dbReference>
<dbReference type="GO" id="GO:0032036">
    <property type="term" value="F:myosin heavy chain binding"/>
    <property type="evidence" value="ECO:0007669"/>
    <property type="project" value="TreeGrafter"/>
</dbReference>
<evidence type="ECO:0000313" key="4">
    <source>
        <dbReference type="Proteomes" id="UP000002282"/>
    </source>
</evidence>
<name>B4NWM6_DROYA</name>
<dbReference type="SMR" id="B4NWM6"/>
<organism evidence="3 4">
    <name type="scientific">Drosophila yakuba</name>
    <name type="common">Fruit fly</name>
    <dbReference type="NCBI Taxonomy" id="7245"/>
    <lineage>
        <taxon>Eukaryota</taxon>
        <taxon>Metazoa</taxon>
        <taxon>Ecdysozoa</taxon>
        <taxon>Arthropoda</taxon>
        <taxon>Hexapoda</taxon>
        <taxon>Insecta</taxon>
        <taxon>Pterygota</taxon>
        <taxon>Neoptera</taxon>
        <taxon>Endopterygota</taxon>
        <taxon>Diptera</taxon>
        <taxon>Brachycera</taxon>
        <taxon>Muscomorpha</taxon>
        <taxon>Ephydroidea</taxon>
        <taxon>Drosophilidae</taxon>
        <taxon>Drosophila</taxon>
        <taxon>Sophophora</taxon>
    </lineage>
</organism>
<dbReference type="OMA" id="MANKESP"/>
<dbReference type="Proteomes" id="UP000002282">
    <property type="component" value="Chromosome 2L"/>
</dbReference>
<dbReference type="GO" id="GO:0005509">
    <property type="term" value="F:calcium ion binding"/>
    <property type="evidence" value="ECO:0007669"/>
    <property type="project" value="InterPro"/>
</dbReference>
<protein>
    <recommendedName>
        <fullName evidence="2">EF-hand domain-containing protein</fullName>
    </recommendedName>
</protein>
<dbReference type="OrthoDB" id="5959761at2759"/>
<feature type="region of interest" description="Disordered" evidence="1">
    <location>
        <begin position="1"/>
        <end position="47"/>
    </location>
</feature>
<dbReference type="HOGENOM" id="CLU_061288_13_2_1"/>
<dbReference type="FunFam" id="1.10.238.10:FF:000001">
    <property type="entry name" value="Calmodulin 1"/>
    <property type="match status" value="1"/>
</dbReference>
<dbReference type="KEGG" id="dya:Dyak_GE15137"/>
<dbReference type="PANTHER" id="PTHR23048">
    <property type="entry name" value="MYOSIN LIGHT CHAIN 1, 3"/>
    <property type="match status" value="1"/>
</dbReference>
<reference evidence="3 4" key="1">
    <citation type="journal article" date="2007" name="Nature">
        <title>Evolution of genes and genomes on the Drosophila phylogeny.</title>
        <authorList>
            <consortium name="Drosophila 12 Genomes Consortium"/>
            <person name="Clark A.G."/>
            <person name="Eisen M.B."/>
            <person name="Smith D.R."/>
            <person name="Bergman C.M."/>
            <person name="Oliver B."/>
            <person name="Markow T.A."/>
            <person name="Kaufman T.C."/>
            <person name="Kellis M."/>
            <person name="Gelbart W."/>
            <person name="Iyer V.N."/>
            <person name="Pollard D.A."/>
            <person name="Sackton T.B."/>
            <person name="Larracuente A.M."/>
            <person name="Singh N.D."/>
            <person name="Abad J.P."/>
            <person name="Abt D.N."/>
            <person name="Adryan B."/>
            <person name="Aguade M."/>
            <person name="Akashi H."/>
            <person name="Anderson W.W."/>
            <person name="Aquadro C.F."/>
            <person name="Ardell D.H."/>
            <person name="Arguello R."/>
            <person name="Artieri C.G."/>
            <person name="Barbash D.A."/>
            <person name="Barker D."/>
            <person name="Barsanti P."/>
            <person name="Batterham P."/>
            <person name="Batzoglou S."/>
            <person name="Begun D."/>
            <person name="Bhutkar A."/>
            <person name="Blanco E."/>
            <person name="Bosak S.A."/>
            <person name="Bradley R.K."/>
            <person name="Brand A.D."/>
            <person name="Brent M.R."/>
            <person name="Brooks A.N."/>
            <person name="Brown R.H."/>
            <person name="Butlin R.K."/>
            <person name="Caggese C."/>
            <person name="Calvi B.R."/>
            <person name="Bernardo de Carvalho A."/>
            <person name="Caspi A."/>
            <person name="Castrezana S."/>
            <person name="Celniker S.E."/>
            <person name="Chang J.L."/>
            <person name="Chapple C."/>
            <person name="Chatterji S."/>
            <person name="Chinwalla A."/>
            <person name="Civetta A."/>
            <person name="Clifton S.W."/>
            <person name="Comeron J.M."/>
            <person name="Costello J.C."/>
            <person name="Coyne J.A."/>
            <person name="Daub J."/>
            <person name="David R.G."/>
            <person name="Delcher A.L."/>
            <person name="Delehaunty K."/>
            <person name="Do C.B."/>
            <person name="Ebling H."/>
            <person name="Edwards K."/>
            <person name="Eickbush T."/>
            <person name="Evans J.D."/>
            <person name="Filipski A."/>
            <person name="Findeiss S."/>
            <person name="Freyhult E."/>
            <person name="Fulton L."/>
            <person name="Fulton R."/>
            <person name="Garcia A.C."/>
            <person name="Gardiner A."/>
            <person name="Garfield D.A."/>
            <person name="Garvin B.E."/>
            <person name="Gibson G."/>
            <person name="Gilbert D."/>
            <person name="Gnerre S."/>
            <person name="Godfrey J."/>
            <person name="Good R."/>
            <person name="Gotea V."/>
            <person name="Gravely B."/>
            <person name="Greenberg A.J."/>
            <person name="Griffiths-Jones S."/>
            <person name="Gross S."/>
            <person name="Guigo R."/>
            <person name="Gustafson E.A."/>
            <person name="Haerty W."/>
            <person name="Hahn M.W."/>
            <person name="Halligan D.L."/>
            <person name="Halpern A.L."/>
            <person name="Halter G.M."/>
            <person name="Han M.V."/>
            <person name="Heger A."/>
            <person name="Hillier L."/>
            <person name="Hinrichs A.S."/>
            <person name="Holmes I."/>
            <person name="Hoskins R.A."/>
            <person name="Hubisz M.J."/>
            <person name="Hultmark D."/>
            <person name="Huntley M.A."/>
            <person name="Jaffe D.B."/>
            <person name="Jagadeeshan S."/>
            <person name="Jeck W.R."/>
            <person name="Johnson J."/>
            <person name="Jones C.D."/>
            <person name="Jordan W.C."/>
            <person name="Karpen G.H."/>
            <person name="Kataoka E."/>
            <person name="Keightley P.D."/>
            <person name="Kheradpour P."/>
            <person name="Kirkness E.F."/>
            <person name="Koerich L.B."/>
            <person name="Kristiansen K."/>
            <person name="Kudrna D."/>
            <person name="Kulathinal R.J."/>
            <person name="Kumar S."/>
            <person name="Kwok R."/>
            <person name="Lander E."/>
            <person name="Langley C.H."/>
            <person name="Lapoint R."/>
            <person name="Lazzaro B.P."/>
            <person name="Lee S.J."/>
            <person name="Levesque L."/>
            <person name="Li R."/>
            <person name="Lin C.F."/>
            <person name="Lin M.F."/>
            <person name="Lindblad-Toh K."/>
            <person name="Llopart A."/>
            <person name="Long M."/>
            <person name="Low L."/>
            <person name="Lozovsky E."/>
            <person name="Lu J."/>
            <person name="Luo M."/>
            <person name="Machado C.A."/>
            <person name="Makalowski W."/>
            <person name="Marzo M."/>
            <person name="Matsuda M."/>
            <person name="Matzkin L."/>
            <person name="McAllister B."/>
            <person name="McBride C.S."/>
            <person name="McKernan B."/>
            <person name="McKernan K."/>
            <person name="Mendez-Lago M."/>
            <person name="Minx P."/>
            <person name="Mollenhauer M.U."/>
            <person name="Montooth K."/>
            <person name="Mount S.M."/>
            <person name="Mu X."/>
            <person name="Myers E."/>
            <person name="Negre B."/>
            <person name="Newfeld S."/>
            <person name="Nielsen R."/>
            <person name="Noor M.A."/>
            <person name="O'Grady P."/>
            <person name="Pachter L."/>
            <person name="Papaceit M."/>
            <person name="Parisi M.J."/>
            <person name="Parisi M."/>
            <person name="Parts L."/>
            <person name="Pedersen J.S."/>
            <person name="Pesole G."/>
            <person name="Phillippy A.M."/>
            <person name="Ponting C.P."/>
            <person name="Pop M."/>
            <person name="Porcelli D."/>
            <person name="Powell J.R."/>
            <person name="Prohaska S."/>
            <person name="Pruitt K."/>
            <person name="Puig M."/>
            <person name="Quesneville H."/>
            <person name="Ram K.R."/>
            <person name="Rand D."/>
            <person name="Rasmussen M.D."/>
            <person name="Reed L.K."/>
            <person name="Reenan R."/>
            <person name="Reily A."/>
            <person name="Remington K.A."/>
            <person name="Rieger T.T."/>
            <person name="Ritchie M.G."/>
            <person name="Robin C."/>
            <person name="Rogers Y.H."/>
            <person name="Rohde C."/>
            <person name="Rozas J."/>
            <person name="Rubenfield M.J."/>
            <person name="Ruiz A."/>
            <person name="Russo S."/>
            <person name="Salzberg S.L."/>
            <person name="Sanchez-Gracia A."/>
            <person name="Saranga D.J."/>
            <person name="Sato H."/>
            <person name="Schaeffer S.W."/>
            <person name="Schatz M.C."/>
            <person name="Schlenke T."/>
            <person name="Schwartz R."/>
            <person name="Segarra C."/>
            <person name="Singh R.S."/>
            <person name="Sirot L."/>
            <person name="Sirota M."/>
            <person name="Sisneros N.B."/>
            <person name="Smith C.D."/>
            <person name="Smith T.F."/>
            <person name="Spieth J."/>
            <person name="Stage D.E."/>
            <person name="Stark A."/>
            <person name="Stephan W."/>
            <person name="Strausberg R.L."/>
            <person name="Strempel S."/>
            <person name="Sturgill D."/>
            <person name="Sutton G."/>
            <person name="Sutton G.G."/>
            <person name="Tao W."/>
            <person name="Teichmann S."/>
            <person name="Tobari Y.N."/>
            <person name="Tomimura Y."/>
            <person name="Tsolas J.M."/>
            <person name="Valente V.L."/>
            <person name="Venter E."/>
            <person name="Venter J.C."/>
            <person name="Vicario S."/>
            <person name="Vieira F.G."/>
            <person name="Vilella A.J."/>
            <person name="Villasante A."/>
            <person name="Walenz B."/>
            <person name="Wang J."/>
            <person name="Wasserman M."/>
            <person name="Watts T."/>
            <person name="Wilson D."/>
            <person name="Wilson R.K."/>
            <person name="Wing R.A."/>
            <person name="Wolfner M.F."/>
            <person name="Wong A."/>
            <person name="Wong G.K."/>
            <person name="Wu C.I."/>
            <person name="Wu G."/>
            <person name="Yamamoto D."/>
            <person name="Yang H.P."/>
            <person name="Yang S.P."/>
            <person name="Yorke J.A."/>
            <person name="Yoshida K."/>
            <person name="Zdobnov E."/>
            <person name="Zhang P."/>
            <person name="Zhang Y."/>
            <person name="Zimin A.V."/>
            <person name="Baldwin J."/>
            <person name="Abdouelleil A."/>
            <person name="Abdulkadir J."/>
            <person name="Abebe A."/>
            <person name="Abera B."/>
            <person name="Abreu J."/>
            <person name="Acer S.C."/>
            <person name="Aftuck L."/>
            <person name="Alexander A."/>
            <person name="An P."/>
            <person name="Anderson E."/>
            <person name="Anderson S."/>
            <person name="Arachi H."/>
            <person name="Azer M."/>
            <person name="Bachantsang P."/>
            <person name="Barry A."/>
            <person name="Bayul T."/>
            <person name="Berlin A."/>
            <person name="Bessette D."/>
            <person name="Bloom T."/>
            <person name="Blye J."/>
            <person name="Boguslavskiy L."/>
            <person name="Bonnet C."/>
            <person name="Boukhgalter B."/>
            <person name="Bourzgui I."/>
            <person name="Brown A."/>
            <person name="Cahill P."/>
            <person name="Channer S."/>
            <person name="Cheshatsang Y."/>
            <person name="Chuda L."/>
            <person name="Citroen M."/>
            <person name="Collymore A."/>
            <person name="Cooke P."/>
            <person name="Costello M."/>
            <person name="D'Aco K."/>
            <person name="Daza R."/>
            <person name="De Haan G."/>
            <person name="DeGray S."/>
            <person name="DeMaso C."/>
            <person name="Dhargay N."/>
            <person name="Dooley K."/>
            <person name="Dooley E."/>
            <person name="Doricent M."/>
            <person name="Dorje P."/>
            <person name="Dorjee K."/>
            <person name="Dupes A."/>
            <person name="Elong R."/>
            <person name="Falk J."/>
            <person name="Farina A."/>
            <person name="Faro S."/>
            <person name="Ferguson D."/>
            <person name="Fisher S."/>
            <person name="Foley C.D."/>
            <person name="Franke A."/>
            <person name="Friedrich D."/>
            <person name="Gadbois L."/>
            <person name="Gearin G."/>
            <person name="Gearin C.R."/>
            <person name="Giannoukos G."/>
            <person name="Goode T."/>
            <person name="Graham J."/>
            <person name="Grandbois E."/>
            <person name="Grewal S."/>
            <person name="Gyaltsen K."/>
            <person name="Hafez N."/>
            <person name="Hagos B."/>
            <person name="Hall J."/>
            <person name="Henson C."/>
            <person name="Hollinger A."/>
            <person name="Honan T."/>
            <person name="Huard M.D."/>
            <person name="Hughes L."/>
            <person name="Hurhula B."/>
            <person name="Husby M.E."/>
            <person name="Kamat A."/>
            <person name="Kanga B."/>
            <person name="Kashin S."/>
            <person name="Khazanovich D."/>
            <person name="Kisner P."/>
            <person name="Lance K."/>
            <person name="Lara M."/>
            <person name="Lee W."/>
            <person name="Lennon N."/>
            <person name="Letendre F."/>
            <person name="LeVine R."/>
            <person name="Lipovsky A."/>
            <person name="Liu X."/>
            <person name="Liu J."/>
            <person name="Liu S."/>
            <person name="Lokyitsang T."/>
            <person name="Lokyitsang Y."/>
            <person name="Lubonja R."/>
            <person name="Lui A."/>
            <person name="MacDonald P."/>
            <person name="Magnisalis V."/>
            <person name="Maru K."/>
            <person name="Matthews C."/>
            <person name="McCusker W."/>
            <person name="McDonough S."/>
            <person name="Mehta T."/>
            <person name="Meldrim J."/>
            <person name="Meneus L."/>
            <person name="Mihai O."/>
            <person name="Mihalev A."/>
            <person name="Mihova T."/>
            <person name="Mittelman R."/>
            <person name="Mlenga V."/>
            <person name="Montmayeur A."/>
            <person name="Mulrain L."/>
            <person name="Navidi A."/>
            <person name="Naylor J."/>
            <person name="Negash T."/>
            <person name="Nguyen T."/>
            <person name="Nguyen N."/>
            <person name="Nicol R."/>
            <person name="Norbu C."/>
            <person name="Norbu N."/>
            <person name="Novod N."/>
            <person name="O'Neill B."/>
            <person name="Osman S."/>
            <person name="Markiewicz E."/>
            <person name="Oyono O.L."/>
            <person name="Patti C."/>
            <person name="Phunkhang P."/>
            <person name="Pierre F."/>
            <person name="Priest M."/>
            <person name="Raghuraman S."/>
            <person name="Rege F."/>
            <person name="Reyes R."/>
            <person name="Rise C."/>
            <person name="Rogov P."/>
            <person name="Ross K."/>
            <person name="Ryan E."/>
            <person name="Settipalli S."/>
            <person name="Shea T."/>
            <person name="Sherpa N."/>
            <person name="Shi L."/>
            <person name="Shih D."/>
            <person name="Sparrow T."/>
            <person name="Spaulding J."/>
            <person name="Stalker J."/>
            <person name="Stange-Thomann N."/>
            <person name="Stavropoulos S."/>
            <person name="Stone C."/>
            <person name="Strader C."/>
            <person name="Tesfaye S."/>
            <person name="Thomson T."/>
            <person name="Thoulutsang Y."/>
            <person name="Thoulutsang D."/>
            <person name="Topham K."/>
            <person name="Topping I."/>
            <person name="Tsamla T."/>
            <person name="Vassiliev H."/>
            <person name="Vo A."/>
            <person name="Wangchuk T."/>
            <person name="Wangdi T."/>
            <person name="Weiand M."/>
            <person name="Wilkinson J."/>
            <person name="Wilson A."/>
            <person name="Yadav S."/>
            <person name="Young G."/>
            <person name="Yu Q."/>
            <person name="Zembek L."/>
            <person name="Zhong D."/>
            <person name="Zimmer A."/>
            <person name="Zwirko Z."/>
            <person name="Jaffe D.B."/>
            <person name="Alvarez P."/>
            <person name="Brockman W."/>
            <person name="Butler J."/>
            <person name="Chin C."/>
            <person name="Gnerre S."/>
            <person name="Grabherr M."/>
            <person name="Kleber M."/>
            <person name="Mauceli E."/>
            <person name="MacCallum I."/>
        </authorList>
    </citation>
    <scope>NUCLEOTIDE SEQUENCE [LARGE SCALE GENOMIC DNA]</scope>
    <source>
        <strain evidence="4">Tai18E2 / Tucson 14021-0261.01</strain>
    </source>
</reference>
<dbReference type="SUPFAM" id="SSF47473">
    <property type="entry name" value="EF-hand"/>
    <property type="match status" value="1"/>
</dbReference>